<gene>
    <name evidence="1" type="ORF">NESM_000153600</name>
</gene>
<dbReference type="Gene3D" id="3.80.10.10">
    <property type="entry name" value="Ribonuclease Inhibitor"/>
    <property type="match status" value="2"/>
</dbReference>
<dbReference type="SMART" id="SM00368">
    <property type="entry name" value="LRR_RI"/>
    <property type="match status" value="4"/>
</dbReference>
<keyword evidence="2" id="KW-1185">Reference proteome</keyword>
<evidence type="ECO:0000313" key="2">
    <source>
        <dbReference type="Proteomes" id="UP001430356"/>
    </source>
</evidence>
<sequence>MGATLQAALRQIRGEGRWHLDELAALPDLEHMPDTPWSHDVRHTLPVAAYATECLDAYRREEDMFVEGGALRWRVPEHVCVADQHSGDDPALTRALLDLLSQLSRVPLVSLSLQGHTEVTADTVRCWASRLQRVCAPTASSPPAWCGLRVLDLCDCSLGDGGVRLLLSALYPPHDPPSATPRRAPLPHLESILLDGVGVTDSCASWAASLLTNAAQQVDKVTPTGGDADHSTVSPSRPPATATCPLRRLSLQRNALCGVGLLDLLRSSLTPPSNAVAAVDVSWNSLSWVTYTNCADTAAAARCDAFASLGAALGRPHTSAGWTPDGSATPLRGPLLLRGCDVTGDDIRALCTTGLTSAFLDTFRDAARAAMRHSPNSSPRSPPHLVQPCAQLTKVDLSYNPLLGDRGVRQLLSAIVCLEATSAVFHSPVHRGNAVAHALGGLTELHLRGVGCTDAVLADVLRLLRSTTGDAAAPAATVGAAVADDHATLMDTEVVLLEEVQRTVLNEALLLAQVRQSEETAVPHHTSGAAPAPPFVYAPSLRVLDLSENEFSSAALVGAVLASAALRRCTVASSPRVSDTGGAVGHAFAVGMEDCRISDAALTHVRLFAEAVPPEMTDSDGTRPTSCTWFLGGNQLTHSAVLRLRSFAAATHAGGSSAGRWLRSVNVYVERNAILHPATAALSAEEEEEEVEEQERGTAAALLGLTPADPAGHRVTGTSAAEPLRASVLHDAGAARVSWHQLPRLPAHASADVVDARCYSSAERASRVDHLARGTTRLQSLCSSATDADVSASAVSEAADGLVTRAGRVGVRALRGSSEAEALASTSFNVNGSGDSSAAVVVGHQDSSGVWSTAPSTMTGSTADYIDAFIAEAEQVMRERRHFLAEMDRQMTSAEEVASLLSLPSPGLSSGTGLTP</sequence>
<name>A0AAW0F5J7_9TRYP</name>
<dbReference type="SUPFAM" id="SSF52047">
    <property type="entry name" value="RNI-like"/>
    <property type="match status" value="1"/>
</dbReference>
<dbReference type="PANTHER" id="PTHR24113">
    <property type="entry name" value="RAN GTPASE-ACTIVATING PROTEIN 1"/>
    <property type="match status" value="1"/>
</dbReference>
<dbReference type="InterPro" id="IPR032675">
    <property type="entry name" value="LRR_dom_sf"/>
</dbReference>
<dbReference type="GO" id="GO:0005096">
    <property type="term" value="F:GTPase activator activity"/>
    <property type="evidence" value="ECO:0007669"/>
    <property type="project" value="InterPro"/>
</dbReference>
<dbReference type="GO" id="GO:0031267">
    <property type="term" value="F:small GTPase binding"/>
    <property type="evidence" value="ECO:0007669"/>
    <property type="project" value="TreeGrafter"/>
</dbReference>
<comment type="caution">
    <text evidence="1">The sequence shown here is derived from an EMBL/GenBank/DDBJ whole genome shotgun (WGS) entry which is preliminary data.</text>
</comment>
<reference evidence="1 2" key="1">
    <citation type="journal article" date="2021" name="MBio">
        <title>A New Model Trypanosomatid, Novymonas esmeraldas: Genomic Perception of Its 'Candidatus Pandoraea novymonadis' Endosymbiont.</title>
        <authorList>
            <person name="Zakharova A."/>
            <person name="Saura A."/>
            <person name="Butenko A."/>
            <person name="Podesvova L."/>
            <person name="Warmusova S."/>
            <person name="Kostygov A.Y."/>
            <person name="Nenarokova A."/>
            <person name="Lukes J."/>
            <person name="Opperdoes F.R."/>
            <person name="Yurchenko V."/>
        </authorList>
    </citation>
    <scope>NUCLEOTIDE SEQUENCE [LARGE SCALE GENOMIC DNA]</scope>
    <source>
        <strain evidence="1 2">E262AT.01</strain>
    </source>
</reference>
<dbReference type="GO" id="GO:0005829">
    <property type="term" value="C:cytosol"/>
    <property type="evidence" value="ECO:0007669"/>
    <property type="project" value="TreeGrafter"/>
</dbReference>
<proteinExistence type="predicted"/>
<dbReference type="EMBL" id="JAECZO010000010">
    <property type="protein sequence ID" value="KAK7200946.1"/>
    <property type="molecule type" value="Genomic_DNA"/>
</dbReference>
<dbReference type="GO" id="GO:0048471">
    <property type="term" value="C:perinuclear region of cytoplasm"/>
    <property type="evidence" value="ECO:0007669"/>
    <property type="project" value="TreeGrafter"/>
</dbReference>
<organism evidence="1 2">
    <name type="scientific">Novymonas esmeraldas</name>
    <dbReference type="NCBI Taxonomy" id="1808958"/>
    <lineage>
        <taxon>Eukaryota</taxon>
        <taxon>Discoba</taxon>
        <taxon>Euglenozoa</taxon>
        <taxon>Kinetoplastea</taxon>
        <taxon>Metakinetoplastina</taxon>
        <taxon>Trypanosomatida</taxon>
        <taxon>Trypanosomatidae</taxon>
        <taxon>Novymonas</taxon>
    </lineage>
</organism>
<evidence type="ECO:0000313" key="1">
    <source>
        <dbReference type="EMBL" id="KAK7200946.1"/>
    </source>
</evidence>
<dbReference type="PANTHER" id="PTHR24113:SF15">
    <property type="entry name" value="NACHT DOMAIN-CONTAINING PROTEIN"/>
    <property type="match status" value="1"/>
</dbReference>
<protein>
    <submittedName>
        <fullName evidence="1">Leucine Rich repeat</fullName>
    </submittedName>
</protein>
<dbReference type="GO" id="GO:0005634">
    <property type="term" value="C:nucleus"/>
    <property type="evidence" value="ECO:0007669"/>
    <property type="project" value="TreeGrafter"/>
</dbReference>
<dbReference type="GO" id="GO:0006913">
    <property type="term" value="P:nucleocytoplasmic transport"/>
    <property type="evidence" value="ECO:0007669"/>
    <property type="project" value="TreeGrafter"/>
</dbReference>
<dbReference type="Proteomes" id="UP001430356">
    <property type="component" value="Unassembled WGS sequence"/>
</dbReference>
<dbReference type="InterPro" id="IPR027038">
    <property type="entry name" value="RanGap"/>
</dbReference>
<accession>A0AAW0F5J7</accession>
<dbReference type="AlphaFoldDB" id="A0AAW0F5J7"/>